<proteinExistence type="predicted"/>
<dbReference type="InterPro" id="IPR009072">
    <property type="entry name" value="Histone-fold"/>
</dbReference>
<dbReference type="InterPro" id="IPR050568">
    <property type="entry name" value="Transcr_DNA_Rep_Reg"/>
</dbReference>
<feature type="domain" description="Transcription factor CBF/NF-Y/archaeal histone" evidence="4">
    <location>
        <begin position="116"/>
        <end position="159"/>
    </location>
</feature>
<dbReference type="Gene3D" id="1.10.20.10">
    <property type="entry name" value="Histone, subunit A"/>
    <property type="match status" value="1"/>
</dbReference>
<evidence type="ECO:0000313" key="5">
    <source>
        <dbReference type="EMBL" id="KAH9419254.1"/>
    </source>
</evidence>
<evidence type="ECO:0000256" key="2">
    <source>
        <dbReference type="ARBA" id="ARBA00023242"/>
    </source>
</evidence>
<dbReference type="Pfam" id="PF00808">
    <property type="entry name" value="CBFD_NFYB_HMF"/>
    <property type="match status" value="1"/>
</dbReference>
<evidence type="ECO:0000259" key="4">
    <source>
        <dbReference type="Pfam" id="PF00808"/>
    </source>
</evidence>
<reference evidence="5 6" key="2">
    <citation type="journal article" date="2022" name="Mol. Biol. Evol.">
        <title>Comparative Genomics Reveals Insights into the Divergent Evolution of Astigmatic Mites and Household Pest Adaptations.</title>
        <authorList>
            <person name="Xiong Q."/>
            <person name="Wan A.T."/>
            <person name="Liu X."/>
            <person name="Fung C.S."/>
            <person name="Xiao X."/>
            <person name="Malainual N."/>
            <person name="Hou J."/>
            <person name="Wang L."/>
            <person name="Wang M."/>
            <person name="Yang K.Y."/>
            <person name="Cui Y."/>
            <person name="Leung E.L."/>
            <person name="Nong W."/>
            <person name="Shin S.K."/>
            <person name="Au S.W."/>
            <person name="Jeong K.Y."/>
            <person name="Chew F.T."/>
            <person name="Hui J.H."/>
            <person name="Leung T.F."/>
            <person name="Tungtrongchitr A."/>
            <person name="Zhong N."/>
            <person name="Liu Z."/>
            <person name="Tsui S.K."/>
        </authorList>
    </citation>
    <scope>NUCLEOTIDE SEQUENCE [LARGE SCALE GENOMIC DNA]</scope>
    <source>
        <strain evidence="5">Derp</strain>
    </source>
</reference>
<keyword evidence="2" id="KW-0539">Nucleus</keyword>
<dbReference type="Proteomes" id="UP000887458">
    <property type="component" value="Unassembled WGS sequence"/>
</dbReference>
<sequence>MLSSTFFSSITLGGSASDAANVSINNKTRTYVRTIYRLMFDDAVIWISYLIESPMYSLIQSIKNIQKMQLKMDNTNSSSPALDEQSLLSSQQSSMDYNSSETSTSANTRKKMYSTVPISRVNAIMRSCPNLTTVRNDAIALTSQAAELFIQDLVQNAFKLSPDKENLTYNTLADFIAESKYSFLREAIPQKITVQQYKELKRQHEIEIDNDENDDGDDNDEEDEDEEEESNSP</sequence>
<dbReference type="InterPro" id="IPR003958">
    <property type="entry name" value="CBFA_NFYB_domain"/>
</dbReference>
<dbReference type="PANTHER" id="PTHR10252">
    <property type="entry name" value="HISTONE-LIKE TRANSCRIPTION FACTOR CCAAT-RELATED"/>
    <property type="match status" value="1"/>
</dbReference>
<evidence type="ECO:0000256" key="1">
    <source>
        <dbReference type="ARBA" id="ARBA00004123"/>
    </source>
</evidence>
<accession>A0ABQ8J9L7</accession>
<comment type="caution">
    <text evidence="5">The sequence shown here is derived from an EMBL/GenBank/DDBJ whole genome shotgun (WGS) entry which is preliminary data.</text>
</comment>
<feature type="compositionally biased region" description="Acidic residues" evidence="3">
    <location>
        <begin position="208"/>
        <end position="233"/>
    </location>
</feature>
<name>A0ABQ8J9L7_DERPT</name>
<gene>
    <name evidence="5" type="primary">CHRAC1</name>
    <name evidence="5" type="ORF">DERP_005761</name>
</gene>
<keyword evidence="6" id="KW-1185">Reference proteome</keyword>
<organism evidence="5 6">
    <name type="scientific">Dermatophagoides pteronyssinus</name>
    <name type="common">European house dust mite</name>
    <dbReference type="NCBI Taxonomy" id="6956"/>
    <lineage>
        <taxon>Eukaryota</taxon>
        <taxon>Metazoa</taxon>
        <taxon>Ecdysozoa</taxon>
        <taxon>Arthropoda</taxon>
        <taxon>Chelicerata</taxon>
        <taxon>Arachnida</taxon>
        <taxon>Acari</taxon>
        <taxon>Acariformes</taxon>
        <taxon>Sarcoptiformes</taxon>
        <taxon>Astigmata</taxon>
        <taxon>Psoroptidia</taxon>
        <taxon>Analgoidea</taxon>
        <taxon>Pyroglyphidae</taxon>
        <taxon>Dermatophagoidinae</taxon>
        <taxon>Dermatophagoides</taxon>
    </lineage>
</organism>
<comment type="subcellular location">
    <subcellularLocation>
        <location evidence="1">Nucleus</location>
    </subcellularLocation>
</comment>
<dbReference type="CDD" id="cd22924">
    <property type="entry name" value="HFD_CHRAC1-like"/>
    <property type="match status" value="1"/>
</dbReference>
<feature type="region of interest" description="Disordered" evidence="3">
    <location>
        <begin position="203"/>
        <end position="233"/>
    </location>
</feature>
<dbReference type="EMBL" id="NJHN03000060">
    <property type="protein sequence ID" value="KAH9419254.1"/>
    <property type="molecule type" value="Genomic_DNA"/>
</dbReference>
<evidence type="ECO:0000313" key="6">
    <source>
        <dbReference type="Proteomes" id="UP000887458"/>
    </source>
</evidence>
<protein>
    <submittedName>
        <fullName evidence="5">Chromatin accessibility complex protein 1</fullName>
    </submittedName>
</protein>
<evidence type="ECO:0000256" key="3">
    <source>
        <dbReference type="SAM" id="MobiDB-lite"/>
    </source>
</evidence>
<dbReference type="SUPFAM" id="SSF47113">
    <property type="entry name" value="Histone-fold"/>
    <property type="match status" value="1"/>
</dbReference>
<dbReference type="PANTHER" id="PTHR10252:SF54">
    <property type="entry name" value="CHROMATIN ACCESSIBILITY COMPLEX PROTEIN 1"/>
    <property type="match status" value="1"/>
</dbReference>
<reference evidence="5 6" key="1">
    <citation type="journal article" date="2018" name="J. Allergy Clin. Immunol.">
        <title>High-quality assembly of Dermatophagoides pteronyssinus genome and transcriptome reveals a wide range of novel allergens.</title>
        <authorList>
            <person name="Liu X.Y."/>
            <person name="Yang K.Y."/>
            <person name="Wang M.Q."/>
            <person name="Kwok J.S."/>
            <person name="Zeng X."/>
            <person name="Yang Z."/>
            <person name="Xiao X.J."/>
            <person name="Lau C.P."/>
            <person name="Li Y."/>
            <person name="Huang Z.M."/>
            <person name="Ba J.G."/>
            <person name="Yim A.K."/>
            <person name="Ouyang C.Y."/>
            <person name="Ngai S.M."/>
            <person name="Chan T.F."/>
            <person name="Leung E.L."/>
            <person name="Liu L."/>
            <person name="Liu Z.G."/>
            <person name="Tsui S.K."/>
        </authorList>
    </citation>
    <scope>NUCLEOTIDE SEQUENCE [LARGE SCALE GENOMIC DNA]</scope>
    <source>
        <strain evidence="5">Derp</strain>
    </source>
</reference>